<reference evidence="2 3" key="1">
    <citation type="submission" date="2024-02" db="EMBL/GenBank/DDBJ databases">
        <title>de novo genome assembly of Solanum bulbocastanum strain 11H21.</title>
        <authorList>
            <person name="Hosaka A.J."/>
        </authorList>
    </citation>
    <scope>NUCLEOTIDE SEQUENCE [LARGE SCALE GENOMIC DNA]</scope>
    <source>
        <tissue evidence="2">Young leaves</tissue>
    </source>
</reference>
<organism evidence="2 3">
    <name type="scientific">Solanum bulbocastanum</name>
    <name type="common">Wild potato</name>
    <dbReference type="NCBI Taxonomy" id="147425"/>
    <lineage>
        <taxon>Eukaryota</taxon>
        <taxon>Viridiplantae</taxon>
        <taxon>Streptophyta</taxon>
        <taxon>Embryophyta</taxon>
        <taxon>Tracheophyta</taxon>
        <taxon>Spermatophyta</taxon>
        <taxon>Magnoliopsida</taxon>
        <taxon>eudicotyledons</taxon>
        <taxon>Gunneridae</taxon>
        <taxon>Pentapetalae</taxon>
        <taxon>asterids</taxon>
        <taxon>lamiids</taxon>
        <taxon>Solanales</taxon>
        <taxon>Solanaceae</taxon>
        <taxon>Solanoideae</taxon>
        <taxon>Solaneae</taxon>
        <taxon>Solanum</taxon>
    </lineage>
</organism>
<evidence type="ECO:0000313" key="3">
    <source>
        <dbReference type="Proteomes" id="UP001371456"/>
    </source>
</evidence>
<evidence type="ECO:0000256" key="1">
    <source>
        <dbReference type="SAM" id="Coils"/>
    </source>
</evidence>
<dbReference type="EMBL" id="JBANQN010000007">
    <property type="protein sequence ID" value="KAK6784256.1"/>
    <property type="molecule type" value="Genomic_DNA"/>
</dbReference>
<accession>A0AAN8YA84</accession>
<name>A0AAN8YA84_SOLBU</name>
<proteinExistence type="predicted"/>
<keyword evidence="3" id="KW-1185">Reference proteome</keyword>
<comment type="caution">
    <text evidence="2">The sequence shown here is derived from an EMBL/GenBank/DDBJ whole genome shotgun (WGS) entry which is preliminary data.</text>
</comment>
<dbReference type="AlphaFoldDB" id="A0AAN8YA84"/>
<protein>
    <submittedName>
        <fullName evidence="2">Uncharacterized protein</fullName>
    </submittedName>
</protein>
<sequence>MHTFTFRTSSKKGVTTSVHVTGETLDCETKTDNHKVADDLVDQEEIGGDDCAIDEEIGIDCGIEGAPGQLTCYGRSVTTNFLKNDEETNKLKQKHADEITSLKEEMNETREEMRHFFSQLLQKNLD</sequence>
<gene>
    <name evidence="2" type="ORF">RDI58_017710</name>
</gene>
<keyword evidence="1" id="KW-0175">Coiled coil</keyword>
<evidence type="ECO:0000313" key="2">
    <source>
        <dbReference type="EMBL" id="KAK6784256.1"/>
    </source>
</evidence>
<dbReference type="Proteomes" id="UP001371456">
    <property type="component" value="Unassembled WGS sequence"/>
</dbReference>
<feature type="coiled-coil region" evidence="1">
    <location>
        <begin position="92"/>
        <end position="119"/>
    </location>
</feature>